<name>A0A1D6ITW5_MAIZE</name>
<evidence type="ECO:0000313" key="1">
    <source>
        <dbReference type="EMBL" id="AQK39488.1"/>
    </source>
</evidence>
<reference evidence="1" key="1">
    <citation type="submission" date="2015-12" db="EMBL/GenBank/DDBJ databases">
        <title>Update maize B73 reference genome by single molecule sequencing technologies.</title>
        <authorList>
            <consortium name="Maize Genome Sequencing Project"/>
            <person name="Ware D."/>
        </authorList>
    </citation>
    <scope>NUCLEOTIDE SEQUENCE</scope>
    <source>
        <tissue evidence="1">Seedling</tissue>
    </source>
</reference>
<accession>A0A1D6ITW5</accession>
<sequence length="12" mass="1525">MCRHFIALFMQK</sequence>
<gene>
    <name evidence="1" type="ORF">ZEAMMB73_Zm00001d023523</name>
</gene>
<protein>
    <submittedName>
        <fullName evidence="1">TUB-transcription factor 14</fullName>
    </submittedName>
</protein>
<organism evidence="1">
    <name type="scientific">Zea mays</name>
    <name type="common">Maize</name>
    <dbReference type="NCBI Taxonomy" id="4577"/>
    <lineage>
        <taxon>Eukaryota</taxon>
        <taxon>Viridiplantae</taxon>
        <taxon>Streptophyta</taxon>
        <taxon>Embryophyta</taxon>
        <taxon>Tracheophyta</taxon>
        <taxon>Spermatophyta</taxon>
        <taxon>Magnoliopsida</taxon>
        <taxon>Liliopsida</taxon>
        <taxon>Poales</taxon>
        <taxon>Poaceae</taxon>
        <taxon>PACMAD clade</taxon>
        <taxon>Panicoideae</taxon>
        <taxon>Andropogonodae</taxon>
        <taxon>Andropogoneae</taxon>
        <taxon>Tripsacinae</taxon>
        <taxon>Zea</taxon>
    </lineage>
</organism>
<proteinExistence type="predicted"/>
<dbReference type="EMBL" id="CM000786">
    <property type="protein sequence ID" value="AQK39488.1"/>
    <property type="molecule type" value="Genomic_DNA"/>
</dbReference>